<dbReference type="AlphaFoldDB" id="A0A7H8Q7V6"/>
<keyword evidence="3" id="KW-0378">Hydrolase</keyword>
<dbReference type="PANTHER" id="PTHR42834">
    <property type="entry name" value="ENDONUCLEASE/EXONUCLEASE/PHOSPHATASE FAMILY PROTEIN (AFU_ORTHOLOGUE AFUA_3G09210)"/>
    <property type="match status" value="1"/>
</dbReference>
<dbReference type="Pfam" id="PF13287">
    <property type="entry name" value="Fn3_assoc"/>
    <property type="match status" value="1"/>
</dbReference>
<name>A0A7H8Q7V6_9BACL</name>
<dbReference type="PROSITE" id="PS51272">
    <property type="entry name" value="SLH"/>
    <property type="match status" value="3"/>
</dbReference>
<gene>
    <name evidence="3" type="ORF">HF394_02685</name>
</gene>
<feature type="signal peptide" evidence="1">
    <location>
        <begin position="1"/>
        <end position="29"/>
    </location>
</feature>
<organism evidence="3 4">
    <name type="scientific">Planococcus glaciei</name>
    <dbReference type="NCBI Taxonomy" id="459472"/>
    <lineage>
        <taxon>Bacteria</taxon>
        <taxon>Bacillati</taxon>
        <taxon>Bacillota</taxon>
        <taxon>Bacilli</taxon>
        <taxon>Bacillales</taxon>
        <taxon>Caryophanaceae</taxon>
        <taxon>Planococcus</taxon>
    </lineage>
</organism>
<dbReference type="GO" id="GO:0004519">
    <property type="term" value="F:endonuclease activity"/>
    <property type="evidence" value="ECO:0007669"/>
    <property type="project" value="UniProtKB-KW"/>
</dbReference>
<dbReference type="EMBL" id="CP051177">
    <property type="protein sequence ID" value="QKX49572.1"/>
    <property type="molecule type" value="Genomic_DNA"/>
</dbReference>
<evidence type="ECO:0000313" key="3">
    <source>
        <dbReference type="EMBL" id="QKX49572.1"/>
    </source>
</evidence>
<dbReference type="CDD" id="cd04486">
    <property type="entry name" value="YhcR_OBF_like"/>
    <property type="match status" value="2"/>
</dbReference>
<evidence type="ECO:0000313" key="4">
    <source>
        <dbReference type="Proteomes" id="UP000509222"/>
    </source>
</evidence>
<keyword evidence="4" id="KW-1185">Reference proteome</keyword>
<accession>A0A7H8Q7V6</accession>
<feature type="domain" description="SLH" evidence="2">
    <location>
        <begin position="1122"/>
        <end position="1184"/>
    </location>
</feature>
<dbReference type="InterPro" id="IPR036691">
    <property type="entry name" value="Endo/exonu/phosph_ase_sf"/>
</dbReference>
<dbReference type="Pfam" id="PF03372">
    <property type="entry name" value="Exo_endo_phos"/>
    <property type="match status" value="1"/>
</dbReference>
<protein>
    <submittedName>
        <fullName evidence="3">Endonuclease</fullName>
    </submittedName>
</protein>
<dbReference type="Pfam" id="PF19886">
    <property type="entry name" value="DUF6359"/>
    <property type="match status" value="1"/>
</dbReference>
<dbReference type="InterPro" id="IPR005135">
    <property type="entry name" value="Endo/exonuclease/phosphatase"/>
</dbReference>
<feature type="chain" id="PRO_5028884698" evidence="1">
    <location>
        <begin position="30"/>
        <end position="1185"/>
    </location>
</feature>
<evidence type="ECO:0000256" key="1">
    <source>
        <dbReference type="SAM" id="SignalP"/>
    </source>
</evidence>
<dbReference type="Proteomes" id="UP000509222">
    <property type="component" value="Chromosome"/>
</dbReference>
<dbReference type="InterPro" id="IPR001119">
    <property type="entry name" value="SLH_dom"/>
</dbReference>
<dbReference type="Gene3D" id="3.60.10.10">
    <property type="entry name" value="Endonuclease/exonuclease/phosphatase"/>
    <property type="match status" value="1"/>
</dbReference>
<keyword evidence="3" id="KW-0540">Nuclease</keyword>
<dbReference type="InterPro" id="IPR026876">
    <property type="entry name" value="Fn3_assoc_repeat"/>
</dbReference>
<evidence type="ECO:0000259" key="2">
    <source>
        <dbReference type="PROSITE" id="PS51272"/>
    </source>
</evidence>
<keyword evidence="1" id="KW-0732">Signal</keyword>
<proteinExistence type="predicted"/>
<dbReference type="InterPro" id="IPR045939">
    <property type="entry name" value="YhcR_N"/>
</dbReference>
<keyword evidence="3" id="KW-0255">Endonuclease</keyword>
<dbReference type="PANTHER" id="PTHR42834:SF1">
    <property type="entry name" value="ENDONUCLEASE_EXONUCLEASE_PHOSPHATASE FAMILY PROTEIN (AFU_ORTHOLOGUE AFUA_3G09210)"/>
    <property type="match status" value="1"/>
</dbReference>
<feature type="domain" description="SLH" evidence="2">
    <location>
        <begin position="1061"/>
        <end position="1120"/>
    </location>
</feature>
<sequence length="1185" mass="129026">MSKNVFTKIFLSLLLALSAVLPTMATANAAEPITVAEAIANNSGTATVKGYIVGTANSGTSYDLEAPFASATNLGLADSPDETDPAKILPVQLPTGAVRTALNLKDNPQHYKAEVTITGDLLKYFEVPGLRNAKAYTIIGEGTTPPPAPPATIVDSIAKARTSGGELIQVEGIVTTGTGFWGGNAFYIQDETAGMYVYTSSANVAPGDKVRLTGKTSEYSGELQLQPASIEVVSKNNALPKTQTVTPAGVNEETQGEHILIENAVITGLTSVNAYGTFEFTAKAENGETVVVRNDNRNGYLFDQFTKQYKEGDLIHVSGIASKFNTSYQVKTLGSESFDLVNKPAVYTNHFPGIISDGTEIVLQSGWDNAKIYYTLDGSAPSANSTLYTAPFKLAKDTTIKAIAIGDKTSEVFSFDYTVLKTADLKIRDIQGDGHYSDYQGVVVNDIVGVVTHLYNSANFVIQDTNPDNDLTTSEAIMVNKASNGLVVGDLVKVSGTVEEHFQEGYSDMKDVDLPITRIRATEAAATGTAPLPEPVVIGEDVQPPSEIIDNDGLTSFDPEEDGIDFWESLELMRLAVPNAKILGPQGYGEVVVVAENSPNTKFHKQGGILLSENDYNPERITVDFNNEKFIAKAGDSFDGDIIGVMGFGFGNYKLWANESDLPKLVDGETKPETTWIENADDKLTVASYNVENFSADPNHTSNEKAARLGESFVKNLNSPDIISLIEVQDNDGPVASGNSDATQSFERLIAAIKAAGGPEYKFTDIAPEYNKDGGEPGGNIRVGFLYNPERVSLVEGTKGSSTETNSWKDGELVLNPGRVQPIPMPGTRKPLAAQFEFQGEKVVVITAHLNSKGGDQSLFGKNQPPVLGSVPERIELAKAINGFIAEGQKQDPDLNVVVTGDMNDFEFTPALKALKGDNLTNKVEDVPLEDRFSYYYQGNSQVLDHILVTNNLADSTDIDMLHINSMFMEYHGHASDHDPVLAQIDFQATEEEPELPEMPFTDVFESDWSYSHIYNLYRDQIINGTTATTFSPKQNLTRWQAVTILSRIYDLEPTTKAPFKDIGRLPKERQAEINAAFAAGLIKGYSPTEFKPNEPITRAHFALLVHRLIELSIDEYPVDKYAPYKDISKLTKEEREAITVLYELEIATGYNNNFMPKKLASREEAAKMFDIFIDYLVGSEADLQ</sequence>
<dbReference type="SUPFAM" id="SSF56219">
    <property type="entry name" value="DNase I-like"/>
    <property type="match status" value="1"/>
</dbReference>
<reference evidence="4" key="2">
    <citation type="submission" date="2020-06" db="EMBL/GenBank/DDBJ databases">
        <title>Isolation of Planomicrobium glaciei.</title>
        <authorList>
            <person name="Malisova L."/>
            <person name="Safrankova R."/>
            <person name="Jakubu V."/>
            <person name="Spanelova P."/>
        </authorList>
    </citation>
    <scope>NUCLEOTIDE SEQUENCE [LARGE SCALE GENOMIC DNA]</scope>
    <source>
        <strain evidence="4">NRL-ATB46093</strain>
    </source>
</reference>
<dbReference type="Pfam" id="PF00395">
    <property type="entry name" value="SLH"/>
    <property type="match status" value="3"/>
</dbReference>
<feature type="domain" description="SLH" evidence="2">
    <location>
        <begin position="997"/>
        <end position="1060"/>
    </location>
</feature>
<reference evidence="3 4" key="1">
    <citation type="submission" date="2020-04" db="EMBL/GenBank/DDBJ databases">
        <authorList>
            <person name="Pajer P."/>
            <person name="Broz P."/>
        </authorList>
    </citation>
    <scope>NUCLEOTIDE SEQUENCE [LARGE SCALE GENOMIC DNA]</scope>
    <source>
        <strain evidence="4">NRL-ATB46093</strain>
    </source>
</reference>
<dbReference type="RefSeq" id="WP_176294035.1">
    <property type="nucleotide sequence ID" value="NZ_CP051177.1"/>
</dbReference>